<name>A0ACC3B0D7_9EURO</name>
<keyword evidence="2" id="KW-1185">Reference proteome</keyword>
<evidence type="ECO:0000313" key="1">
    <source>
        <dbReference type="EMBL" id="KAK1143753.1"/>
    </source>
</evidence>
<reference evidence="1 2" key="1">
    <citation type="journal article" date="2023" name="ACS Omega">
        <title>Identification of the Neoaspergillic Acid Biosynthesis Gene Cluster by Establishing an In Vitro CRISPR-Ribonucleoprotein Genetic System in Aspergillus melleus.</title>
        <authorList>
            <person name="Yuan B."/>
            <person name="Grau M.F."/>
            <person name="Murata R.M."/>
            <person name="Torok T."/>
            <person name="Venkateswaran K."/>
            <person name="Stajich J.E."/>
            <person name="Wang C.C.C."/>
        </authorList>
    </citation>
    <scope>NUCLEOTIDE SEQUENCE [LARGE SCALE GENOMIC DNA]</scope>
    <source>
        <strain evidence="1 2">IMV 1140</strain>
    </source>
</reference>
<sequence>MVFFHTNITVGTPPQEMEIYFNIMGNECWIHAANSTSCQWYKNKEDCDGYGGYNTSTSKTAGFISSDFDVNDRGPNVTGDFFKDALAIGNTRVDSMKLGVAYDGITSNTLGLGFGEEGSSSVSFPQALTDAGIINSPAFSMWTDYGYRPGGRILFGGVNTAKYVGTLHTLPIVPGPSRQRKAFRVNMTSLLINETSISPESFALDAVLDNQVSLTHLPESVMSELANQLNVKNVPESGQITLPCSLEPSKTNITLEFGAGKVEFPIAMLMTQINVEHSYTRYGEACYSGIVANKDYKKKGSIVLGTNFIRSVYSVFDLANDEVSLANPKWESYSDNVVEIKSGENAVPGATATSTDTDQDKGQKNEESVGFTTRDGRISLGLTVAFLCYVLI</sequence>
<comment type="caution">
    <text evidence="1">The sequence shown here is derived from an EMBL/GenBank/DDBJ whole genome shotgun (WGS) entry which is preliminary data.</text>
</comment>
<organism evidence="1 2">
    <name type="scientific">Aspergillus melleus</name>
    <dbReference type="NCBI Taxonomy" id="138277"/>
    <lineage>
        <taxon>Eukaryota</taxon>
        <taxon>Fungi</taxon>
        <taxon>Dikarya</taxon>
        <taxon>Ascomycota</taxon>
        <taxon>Pezizomycotina</taxon>
        <taxon>Eurotiomycetes</taxon>
        <taxon>Eurotiomycetidae</taxon>
        <taxon>Eurotiales</taxon>
        <taxon>Aspergillaceae</taxon>
        <taxon>Aspergillus</taxon>
        <taxon>Aspergillus subgen. Circumdati</taxon>
    </lineage>
</organism>
<dbReference type="Proteomes" id="UP001177260">
    <property type="component" value="Unassembled WGS sequence"/>
</dbReference>
<accession>A0ACC3B0D7</accession>
<proteinExistence type="predicted"/>
<dbReference type="EMBL" id="JAOPJF010000037">
    <property type="protein sequence ID" value="KAK1143753.1"/>
    <property type="molecule type" value="Genomic_DNA"/>
</dbReference>
<gene>
    <name evidence="1" type="ORF">N8T08_006154</name>
</gene>
<protein>
    <submittedName>
        <fullName evidence="1">Uncharacterized protein</fullName>
    </submittedName>
</protein>
<evidence type="ECO:0000313" key="2">
    <source>
        <dbReference type="Proteomes" id="UP001177260"/>
    </source>
</evidence>